<dbReference type="InterPro" id="IPR034704">
    <property type="entry name" value="Ribosomal_bL28/bL31-like_sf"/>
</dbReference>
<evidence type="ECO:0000313" key="6">
    <source>
        <dbReference type="EMBL" id="QQG64407.1"/>
    </source>
</evidence>
<keyword evidence="7" id="KW-1185">Reference proteome</keyword>
<evidence type="ECO:0000256" key="2">
    <source>
        <dbReference type="ARBA" id="ARBA00022980"/>
    </source>
</evidence>
<keyword evidence="2 5" id="KW-0689">Ribosomal protein</keyword>
<evidence type="ECO:0000256" key="1">
    <source>
        <dbReference type="ARBA" id="ARBA00008760"/>
    </source>
</evidence>
<dbReference type="RefSeq" id="WP_199263241.1">
    <property type="nucleotide sequence ID" value="NZ_CP054140.1"/>
</dbReference>
<dbReference type="GO" id="GO:1990904">
    <property type="term" value="C:ribonucleoprotein complex"/>
    <property type="evidence" value="ECO:0007669"/>
    <property type="project" value="UniProtKB-KW"/>
</dbReference>
<evidence type="ECO:0000256" key="3">
    <source>
        <dbReference type="ARBA" id="ARBA00023274"/>
    </source>
</evidence>
<name>A0A7T5VAP1_9BACT</name>
<dbReference type="InterPro" id="IPR050096">
    <property type="entry name" value="Bacterial_rp_bL28"/>
</dbReference>
<dbReference type="NCBIfam" id="TIGR00009">
    <property type="entry name" value="L28"/>
    <property type="match status" value="1"/>
</dbReference>
<reference evidence="6 7" key="1">
    <citation type="submission" date="2020-05" db="EMBL/GenBank/DDBJ databases">
        <title>Complete genome of Desulfobulbus oligotrophicus.</title>
        <authorList>
            <person name="Podar M."/>
        </authorList>
    </citation>
    <scope>NUCLEOTIDE SEQUENCE [LARGE SCALE GENOMIC DNA]</scope>
    <source>
        <strain evidence="6 7">Prop6</strain>
    </source>
</reference>
<dbReference type="InterPro" id="IPR037147">
    <property type="entry name" value="Ribosomal_bL28_sf"/>
</dbReference>
<dbReference type="PANTHER" id="PTHR39080:SF1">
    <property type="entry name" value="LARGE RIBOSOMAL SUBUNIT PROTEIN BL28A"/>
    <property type="match status" value="1"/>
</dbReference>
<dbReference type="InterPro" id="IPR026569">
    <property type="entry name" value="Ribosomal_bL28"/>
</dbReference>
<dbReference type="InterPro" id="IPR001383">
    <property type="entry name" value="Ribosomal_bL28_bact-type"/>
</dbReference>
<evidence type="ECO:0000256" key="5">
    <source>
        <dbReference type="HAMAP-Rule" id="MF_00373"/>
    </source>
</evidence>
<gene>
    <name evidence="5" type="primary">rpmB</name>
    <name evidence="6" type="ORF">HP555_00295</name>
</gene>
<protein>
    <recommendedName>
        <fullName evidence="4 5">Large ribosomal subunit protein bL28</fullName>
    </recommendedName>
</protein>
<dbReference type="Proteomes" id="UP000596092">
    <property type="component" value="Chromosome"/>
</dbReference>
<proteinExistence type="inferred from homology"/>
<dbReference type="GO" id="GO:0006412">
    <property type="term" value="P:translation"/>
    <property type="evidence" value="ECO:0007669"/>
    <property type="project" value="UniProtKB-UniRule"/>
</dbReference>
<dbReference type="PANTHER" id="PTHR39080">
    <property type="entry name" value="50S RIBOSOMAL PROTEIN L28"/>
    <property type="match status" value="1"/>
</dbReference>
<dbReference type="GO" id="GO:0005840">
    <property type="term" value="C:ribosome"/>
    <property type="evidence" value="ECO:0007669"/>
    <property type="project" value="UniProtKB-KW"/>
</dbReference>
<keyword evidence="3 5" id="KW-0687">Ribonucleoprotein</keyword>
<dbReference type="EMBL" id="CP054140">
    <property type="protein sequence ID" value="QQG64407.1"/>
    <property type="molecule type" value="Genomic_DNA"/>
</dbReference>
<dbReference type="AlphaFoldDB" id="A0A7T5VAP1"/>
<accession>A0A7T5VAP1</accession>
<comment type="similarity">
    <text evidence="1 5">Belongs to the bacterial ribosomal protein bL28 family.</text>
</comment>
<dbReference type="GO" id="GO:0003735">
    <property type="term" value="F:structural constituent of ribosome"/>
    <property type="evidence" value="ECO:0007669"/>
    <property type="project" value="InterPro"/>
</dbReference>
<evidence type="ECO:0000256" key="4">
    <source>
        <dbReference type="ARBA" id="ARBA00035174"/>
    </source>
</evidence>
<organism evidence="6 7">
    <name type="scientific">Desulfobulbus oligotrophicus</name>
    <dbReference type="NCBI Taxonomy" id="1909699"/>
    <lineage>
        <taxon>Bacteria</taxon>
        <taxon>Pseudomonadati</taxon>
        <taxon>Thermodesulfobacteriota</taxon>
        <taxon>Desulfobulbia</taxon>
        <taxon>Desulfobulbales</taxon>
        <taxon>Desulfobulbaceae</taxon>
        <taxon>Desulfobulbus</taxon>
    </lineage>
</organism>
<dbReference type="HAMAP" id="MF_00373">
    <property type="entry name" value="Ribosomal_bL28"/>
    <property type="match status" value="1"/>
</dbReference>
<sequence>MARICEICGKGPATGNNVSHANNKTRRRWLPNLQRVRMLTRSGSSVRVKVCTRCIRSGAVVKPS</sequence>
<dbReference type="KEGG" id="dog:HP555_00295"/>
<dbReference type="Pfam" id="PF00830">
    <property type="entry name" value="Ribosomal_L28"/>
    <property type="match status" value="1"/>
</dbReference>
<evidence type="ECO:0000313" key="7">
    <source>
        <dbReference type="Proteomes" id="UP000596092"/>
    </source>
</evidence>
<dbReference type="SUPFAM" id="SSF143800">
    <property type="entry name" value="L28p-like"/>
    <property type="match status" value="1"/>
</dbReference>
<dbReference type="Gene3D" id="2.20.150.30">
    <property type="match status" value="1"/>
</dbReference>
<dbReference type="Gene3D" id="2.30.170.40">
    <property type="entry name" value="Ribosomal protein L28/L24"/>
    <property type="match status" value="1"/>
</dbReference>